<comment type="caution">
    <text evidence="7">The sequence shown here is derived from an EMBL/GenBank/DDBJ whole genome shotgun (WGS) entry which is preliminary data.</text>
</comment>
<evidence type="ECO:0000256" key="2">
    <source>
        <dbReference type="ARBA" id="ARBA00022578"/>
    </source>
</evidence>
<dbReference type="Pfam" id="PF01526">
    <property type="entry name" value="DDE_Tnp_Tn3"/>
    <property type="match status" value="1"/>
</dbReference>
<dbReference type="RefSeq" id="WP_007903842.1">
    <property type="nucleotide sequence ID" value="NZ_ADVG01000001.1"/>
</dbReference>
<dbReference type="GO" id="GO:0004803">
    <property type="term" value="F:transposase activity"/>
    <property type="evidence" value="ECO:0007669"/>
    <property type="project" value="InterPro"/>
</dbReference>
<evidence type="ECO:0000313" key="8">
    <source>
        <dbReference type="Proteomes" id="UP000004508"/>
    </source>
</evidence>
<dbReference type="GO" id="GO:0006313">
    <property type="term" value="P:DNA transposition"/>
    <property type="evidence" value="ECO:0007669"/>
    <property type="project" value="InterPro"/>
</dbReference>
<evidence type="ECO:0000256" key="3">
    <source>
        <dbReference type="ARBA" id="ARBA00023125"/>
    </source>
</evidence>
<dbReference type="AlphaFoldDB" id="D6TC54"/>
<reference evidence="7 8" key="1">
    <citation type="journal article" date="2011" name="Stand. Genomic Sci.">
        <title>Non-contiguous finished genome sequence and contextual data of the filamentous soil bacterium Ktedonobacter racemifer type strain (SOSP1-21).</title>
        <authorList>
            <person name="Chang Y.J."/>
            <person name="Land M."/>
            <person name="Hauser L."/>
            <person name="Chertkov O."/>
            <person name="Del Rio T.G."/>
            <person name="Nolan M."/>
            <person name="Copeland A."/>
            <person name="Tice H."/>
            <person name="Cheng J.F."/>
            <person name="Lucas S."/>
            <person name="Han C."/>
            <person name="Goodwin L."/>
            <person name="Pitluck S."/>
            <person name="Ivanova N."/>
            <person name="Ovchinikova G."/>
            <person name="Pati A."/>
            <person name="Chen A."/>
            <person name="Palaniappan K."/>
            <person name="Mavromatis K."/>
            <person name="Liolios K."/>
            <person name="Brettin T."/>
            <person name="Fiebig A."/>
            <person name="Rohde M."/>
            <person name="Abt B."/>
            <person name="Goker M."/>
            <person name="Detter J.C."/>
            <person name="Woyke T."/>
            <person name="Bristow J."/>
            <person name="Eisen J.A."/>
            <person name="Markowitz V."/>
            <person name="Hugenholtz P."/>
            <person name="Kyrpides N.C."/>
            <person name="Klenk H.P."/>
            <person name="Lapidus A."/>
        </authorList>
    </citation>
    <scope>NUCLEOTIDE SEQUENCE [LARGE SCALE GENOMIC DNA]</scope>
    <source>
        <strain evidence="8">DSM 44963</strain>
    </source>
</reference>
<organism evidence="7 8">
    <name type="scientific">Ktedonobacter racemifer DSM 44963</name>
    <dbReference type="NCBI Taxonomy" id="485913"/>
    <lineage>
        <taxon>Bacteria</taxon>
        <taxon>Bacillati</taxon>
        <taxon>Chloroflexota</taxon>
        <taxon>Ktedonobacteria</taxon>
        <taxon>Ktedonobacterales</taxon>
        <taxon>Ktedonobacteraceae</taxon>
        <taxon>Ktedonobacter</taxon>
    </lineage>
</organism>
<evidence type="ECO:0000256" key="1">
    <source>
        <dbReference type="ARBA" id="ARBA00009402"/>
    </source>
</evidence>
<dbReference type="EMBL" id="ADVG01000001">
    <property type="protein sequence ID" value="EFH88090.1"/>
    <property type="molecule type" value="Genomic_DNA"/>
</dbReference>
<feature type="domain" description="Tn3 transposase DDE" evidence="5">
    <location>
        <begin position="594"/>
        <end position="983"/>
    </location>
</feature>
<dbReference type="InParanoid" id="D6TC54"/>
<sequence length="999" mass="115528">MKRQWDIEELIEHFTLIQEDLDLLTNKSGPTRLGFALLLKCFQYEGRFPHGRHDIPKDVVNYVAHQLKLNASIYAQYDWEGRTIKAHRAQIREQLEFREATVLDTQEMTQWLITEHLASDQHLEHLKVLVAKRFRASKIEPPTNERMERLIRSACVTYEQQLFEDVLTRIPQATRHYLDALLEREEASAFQETELLDQDEPKQAKTRPDRVQWSDLKNSPGAIGLESMLFETDKLRVLSQLALPADLFGHVSPSVVRLYRDRAATDTLYELRRHPDATRYTYLAAFCQQRQAEIIDSLIELLILVVRRIETTANKRIGKQVVEEMRNKVDNKPRLLRRVAQASLNGPEKTIREGIYPVMSQKQCEAIVSEKETKDTFHDRVYLRMRSSYRDHYRRMMPGLLQMLEFCSNNDAHQPVVEAIAFLKRSLGTPGVWYPAEEHPPLDGVVRPLWHDLVVEKDAQGEERINRINYELCVLETMRDQVRCREIWVVGADKYRNPDRDLPADFDAKREEYYQALSVPREAKTFVEALQQEMTQALSSFDRALPKISDQVRLLPKKGGWIHLSPLKRQAEPQNLGRLKAEIRKRWGGTPLLDILKEAALRAGFLTYFHSPGRRETLTQETLQKRLLLCLYGMGTNIGIKAVSEGDHGQSYQELLTTRRRYIHVDQLRAAIVDVTNATFQARLQHIWGEVTTTCASDSTQFSAFDENLMAEWHLRYGGKGVMLYWHVEKHAACIYSQLKTCSSSEVAAMITGVLRHCTQMKVEKQFVDTHGQDEVAFGFCHLLGFQLMPRLKNIGGQKLYRPKAGEPDAYSNLQLVLTRPINWEVITQNYDLIIKFATAMRLGTAETEAILRRFTRTGPQHPAYLAFLELGRAVKTIFLCRYLESEELRREVHAGLNVIENWNGANDFIFYGKQGAFTTNRLDQQELSALSLHLLQSCLVYVNTLLIQRVLAEPEQFQRMQQEDLRGLTPLIYSHVTPYGMFRLDLSERIEIEEPLSA</sequence>
<evidence type="ECO:0000313" key="7">
    <source>
        <dbReference type="EMBL" id="EFH88090.1"/>
    </source>
</evidence>
<accession>D6TC54</accession>
<dbReference type="InterPro" id="IPR025296">
    <property type="entry name" value="DUF4158"/>
</dbReference>
<dbReference type="NCBIfam" id="NF033527">
    <property type="entry name" value="transpos_Tn3"/>
    <property type="match status" value="1"/>
</dbReference>
<gene>
    <name evidence="7" type="ORF">Krac_9477</name>
</gene>
<dbReference type="Proteomes" id="UP000004508">
    <property type="component" value="Unassembled WGS sequence"/>
</dbReference>
<protein>
    <submittedName>
        <fullName evidence="7">Transposase Tn3 family protein</fullName>
    </submittedName>
</protein>
<evidence type="ECO:0000259" key="6">
    <source>
        <dbReference type="Pfam" id="PF13700"/>
    </source>
</evidence>
<name>D6TC54_KTERA</name>
<keyword evidence="2" id="KW-0815">Transposition</keyword>
<dbReference type="GO" id="GO:0003677">
    <property type="term" value="F:DNA binding"/>
    <property type="evidence" value="ECO:0007669"/>
    <property type="project" value="UniProtKB-KW"/>
</dbReference>
<comment type="similarity">
    <text evidence="1">Belongs to the transposase 7 family.</text>
</comment>
<keyword evidence="4" id="KW-0233">DNA recombination</keyword>
<keyword evidence="8" id="KW-1185">Reference proteome</keyword>
<dbReference type="Pfam" id="PF13700">
    <property type="entry name" value="DUF4158"/>
    <property type="match status" value="1"/>
</dbReference>
<dbReference type="InterPro" id="IPR002513">
    <property type="entry name" value="Tn3_Tnp_DDE_dom"/>
</dbReference>
<dbReference type="InterPro" id="IPR047653">
    <property type="entry name" value="Tn3-like_transpos"/>
</dbReference>
<dbReference type="OrthoDB" id="135603at2"/>
<evidence type="ECO:0000256" key="4">
    <source>
        <dbReference type="ARBA" id="ARBA00023172"/>
    </source>
</evidence>
<feature type="domain" description="DUF4158" evidence="6">
    <location>
        <begin position="6"/>
        <end position="154"/>
    </location>
</feature>
<keyword evidence="3" id="KW-0238">DNA-binding</keyword>
<evidence type="ECO:0000259" key="5">
    <source>
        <dbReference type="Pfam" id="PF01526"/>
    </source>
</evidence>
<dbReference type="eggNOG" id="COG4644">
    <property type="taxonomic scope" value="Bacteria"/>
</dbReference>
<proteinExistence type="inferred from homology"/>